<keyword evidence="4" id="KW-1185">Reference proteome</keyword>
<name>Q6MJN6_BDEBA</name>
<protein>
    <submittedName>
        <fullName evidence="3">Uncharacterized protein</fullName>
    </submittedName>
</protein>
<evidence type="ECO:0000256" key="2">
    <source>
        <dbReference type="SAM" id="SignalP"/>
    </source>
</evidence>
<dbReference type="Proteomes" id="UP000008080">
    <property type="component" value="Chromosome"/>
</dbReference>
<dbReference type="EMBL" id="BX842653">
    <property type="protein sequence ID" value="CAE80524.1"/>
    <property type="molecule type" value="Genomic_DNA"/>
</dbReference>
<keyword evidence="1" id="KW-0175">Coiled coil</keyword>
<feature type="coiled-coil region" evidence="1">
    <location>
        <begin position="42"/>
        <end position="69"/>
    </location>
</feature>
<accession>Q6MJN6</accession>
<keyword evidence="2" id="KW-0732">Signal</keyword>
<feature type="signal peptide" evidence="2">
    <location>
        <begin position="1"/>
        <end position="21"/>
    </location>
</feature>
<reference evidence="3 4" key="1">
    <citation type="journal article" date="2004" name="Science">
        <title>A predator unmasked: life cycle of Bdellovibrio bacteriovorus from a genomic perspective.</title>
        <authorList>
            <person name="Rendulic S."/>
            <person name="Jagtap P."/>
            <person name="Rosinus A."/>
            <person name="Eppinger M."/>
            <person name="Baar C."/>
            <person name="Lanz C."/>
            <person name="Keller H."/>
            <person name="Lambert C."/>
            <person name="Evans K.J."/>
            <person name="Goesmann A."/>
            <person name="Meyer F."/>
            <person name="Sockett R.E."/>
            <person name="Schuster S.C."/>
        </authorList>
    </citation>
    <scope>NUCLEOTIDE SEQUENCE [LARGE SCALE GENOMIC DNA]</scope>
    <source>
        <strain evidence="4">ATCC 15356 / DSM 50701 / NCIMB 9529 / HD100</strain>
    </source>
</reference>
<sequence length="151" mass="17121">MRMKTIWVLSAVMVCSLDAHAIIPPEGLGAGEVAIRSNRSVRQQVESYTEMLEKEVSKAKNNKERYRAMNRIVLQIRSLRDNSVPQGAQDEAHMDLLVSVLESLPAEKKFKKKDCAKYEYELINQYEPTAEESPTEPAVLPGWKVLESLCQ</sequence>
<dbReference type="AlphaFoldDB" id="Q6MJN6"/>
<feature type="chain" id="PRO_5004276866" evidence="2">
    <location>
        <begin position="22"/>
        <end position="151"/>
    </location>
</feature>
<dbReference type="HOGENOM" id="CLU_145240_0_0_7"/>
<evidence type="ECO:0000313" key="3">
    <source>
        <dbReference type="EMBL" id="CAE80524.1"/>
    </source>
</evidence>
<evidence type="ECO:0000256" key="1">
    <source>
        <dbReference type="SAM" id="Coils"/>
    </source>
</evidence>
<gene>
    <name evidence="3" type="ordered locus">Bd2736</name>
</gene>
<dbReference type="STRING" id="264462.Bd2736"/>
<evidence type="ECO:0000313" key="4">
    <source>
        <dbReference type="Proteomes" id="UP000008080"/>
    </source>
</evidence>
<organism evidence="3 4">
    <name type="scientific">Bdellovibrio bacteriovorus (strain ATCC 15356 / DSM 50701 / NCIMB 9529 / HD100)</name>
    <dbReference type="NCBI Taxonomy" id="264462"/>
    <lineage>
        <taxon>Bacteria</taxon>
        <taxon>Pseudomonadati</taxon>
        <taxon>Bdellovibrionota</taxon>
        <taxon>Bdellovibrionia</taxon>
        <taxon>Bdellovibrionales</taxon>
        <taxon>Pseudobdellovibrionaceae</taxon>
        <taxon>Bdellovibrio</taxon>
    </lineage>
</organism>
<dbReference type="KEGG" id="bba:Bd2736"/>
<proteinExistence type="predicted"/>